<dbReference type="InterPro" id="IPR043128">
    <property type="entry name" value="Rev_trsase/Diguanyl_cyclase"/>
</dbReference>
<feature type="binding site" evidence="6">
    <location>
        <position position="16"/>
    </location>
    <ligand>
        <name>Mg(2+)</name>
        <dbReference type="ChEBI" id="CHEBI:18420"/>
    </ligand>
</feature>
<keyword evidence="5 6" id="KW-0239">DNA-directed DNA polymerase</keyword>
<keyword evidence="6 8" id="KW-0808">Transferase</keyword>
<dbReference type="Pfam" id="PF00817">
    <property type="entry name" value="IMS"/>
    <property type="match status" value="1"/>
</dbReference>
<dbReference type="PROSITE" id="PS50173">
    <property type="entry name" value="UMUC"/>
    <property type="match status" value="1"/>
</dbReference>
<comment type="similarity">
    <text evidence="1 6">Belongs to the DNA polymerase type-Y family.</text>
</comment>
<comment type="subcellular location">
    <subcellularLocation>
        <location evidence="6">Cytoplasm</location>
    </subcellularLocation>
</comment>
<evidence type="ECO:0000256" key="3">
    <source>
        <dbReference type="ARBA" id="ARBA00022695"/>
    </source>
</evidence>
<dbReference type="Pfam" id="PF11798">
    <property type="entry name" value="IMS_HHH"/>
    <property type="match status" value="1"/>
</dbReference>
<dbReference type="InterPro" id="IPR050116">
    <property type="entry name" value="DNA_polymerase-Y"/>
</dbReference>
<keyword evidence="6" id="KW-0235">DNA replication</keyword>
<evidence type="ECO:0000256" key="2">
    <source>
        <dbReference type="ARBA" id="ARBA00022457"/>
    </source>
</evidence>
<dbReference type="Gene3D" id="1.10.150.20">
    <property type="entry name" value="5' to 3' exonuclease, C-terminal subdomain"/>
    <property type="match status" value="1"/>
</dbReference>
<keyword evidence="6" id="KW-0479">Metal-binding</keyword>
<comment type="cofactor">
    <cofactor evidence="6">
        <name>Mg(2+)</name>
        <dbReference type="ChEBI" id="CHEBI:18420"/>
    </cofactor>
    <text evidence="6">Binds 2 magnesium ions per subunit.</text>
</comment>
<keyword evidence="2 6" id="KW-0515">Mutator protein</keyword>
<dbReference type="Pfam" id="PF11799">
    <property type="entry name" value="IMS_C"/>
    <property type="match status" value="1"/>
</dbReference>
<dbReference type="PANTHER" id="PTHR11076">
    <property type="entry name" value="DNA REPAIR POLYMERASE UMUC / TRANSFERASE FAMILY MEMBER"/>
    <property type="match status" value="1"/>
</dbReference>
<feature type="domain" description="UmuC" evidence="7">
    <location>
        <begin position="12"/>
        <end position="193"/>
    </location>
</feature>
<dbReference type="GO" id="GO:0003887">
    <property type="term" value="F:DNA-directed DNA polymerase activity"/>
    <property type="evidence" value="ECO:0007669"/>
    <property type="project" value="UniProtKB-EC"/>
</dbReference>
<dbReference type="InterPro" id="IPR036775">
    <property type="entry name" value="DNA_pol_Y-fam_lit_finger_sf"/>
</dbReference>
<dbReference type="PIRSF" id="PIRSF036603">
    <property type="entry name" value="DPol_eta"/>
    <property type="match status" value="1"/>
</dbReference>
<feature type="binding site" evidence="6">
    <location>
        <position position="112"/>
    </location>
    <ligand>
        <name>Mg(2+)</name>
        <dbReference type="ChEBI" id="CHEBI:18420"/>
    </ligand>
</feature>
<name>A0ABU5CPT5_9BACI</name>
<evidence type="ECO:0000313" key="9">
    <source>
        <dbReference type="Proteomes" id="UP001275315"/>
    </source>
</evidence>
<sequence>MLQLKPTKARVIFHIDMNCFYASVEMAYNPKLKGLPLAIAGNPEERKGIIVTSSYEARAQGVKTTMPIWQARKLCPNLKILKPNFPRYQAASTEIFKFLASITPYVEPVSIDEGYIDVTDIDYEGGPVQLAHDIQKTIKDTLDLPCSIGIAPNKFLAKMASDMKKPLGVTILRKRDIHQKLWVLPIEEMYGVGNKTAEKLRKLGVETIKDLAEKDVYVLKQLLGINGVRLKNRANGIDVRPVDPDAVHDFKSIGSSQTLPEDTTDELELFQLMNELARNIERRMKRKEAVARTVQLMIRYHDRKTVTRSKALPMYIDDKEALVRVAKELFQLNWTGDPIRLLGITAQDLAEKHQVAQQLDLFTYEKNVEKDKLNSVIDELTTKYGKNPFIELKQKEKTDNTIYPRTSFQKDFLQEFLKEK</sequence>
<feature type="site" description="Substrate discrimination" evidence="6">
    <location>
        <position position="21"/>
    </location>
</feature>
<accession>A0ABU5CPT5</accession>
<evidence type="ECO:0000256" key="4">
    <source>
        <dbReference type="ARBA" id="ARBA00022763"/>
    </source>
</evidence>
<keyword evidence="9" id="KW-1185">Reference proteome</keyword>
<keyword evidence="6" id="KW-0963">Cytoplasm</keyword>
<dbReference type="InterPro" id="IPR001126">
    <property type="entry name" value="UmuC"/>
</dbReference>
<evidence type="ECO:0000259" key="7">
    <source>
        <dbReference type="PROSITE" id="PS50173"/>
    </source>
</evidence>
<keyword evidence="3 6" id="KW-0548">Nucleotidyltransferase</keyword>
<comment type="caution">
    <text evidence="8">The sequence shown here is derived from an EMBL/GenBank/DDBJ whole genome shotgun (WGS) entry which is preliminary data.</text>
</comment>
<keyword evidence="6" id="KW-0234">DNA repair</keyword>
<dbReference type="Gene3D" id="3.30.1490.100">
    <property type="entry name" value="DNA polymerase, Y-family, little finger domain"/>
    <property type="match status" value="1"/>
</dbReference>
<organism evidence="8 9">
    <name type="scientific">Paracerasibacillus soli</name>
    <dbReference type="NCBI Taxonomy" id="480284"/>
    <lineage>
        <taxon>Bacteria</taxon>
        <taxon>Bacillati</taxon>
        <taxon>Bacillota</taxon>
        <taxon>Bacilli</taxon>
        <taxon>Bacillales</taxon>
        <taxon>Bacillaceae</taxon>
        <taxon>Paracerasibacillus</taxon>
    </lineage>
</organism>
<dbReference type="NCBIfam" id="NF002677">
    <property type="entry name" value="PRK02406.1"/>
    <property type="match status" value="1"/>
</dbReference>
<dbReference type="NCBIfam" id="NF002492">
    <property type="entry name" value="PRK01810.1"/>
    <property type="match status" value="1"/>
</dbReference>
<dbReference type="EC" id="2.7.7.7" evidence="6"/>
<evidence type="ECO:0000313" key="8">
    <source>
        <dbReference type="EMBL" id="MDY0408378.1"/>
    </source>
</evidence>
<comment type="catalytic activity">
    <reaction evidence="6">
        <text>DNA(n) + a 2'-deoxyribonucleoside 5'-triphosphate = DNA(n+1) + diphosphate</text>
        <dbReference type="Rhea" id="RHEA:22508"/>
        <dbReference type="Rhea" id="RHEA-COMP:17339"/>
        <dbReference type="Rhea" id="RHEA-COMP:17340"/>
        <dbReference type="ChEBI" id="CHEBI:33019"/>
        <dbReference type="ChEBI" id="CHEBI:61560"/>
        <dbReference type="ChEBI" id="CHEBI:173112"/>
        <dbReference type="EC" id="2.7.7.7"/>
    </reaction>
</comment>
<dbReference type="Gene3D" id="3.40.1170.60">
    <property type="match status" value="1"/>
</dbReference>
<dbReference type="EMBL" id="JAWDIQ010000001">
    <property type="protein sequence ID" value="MDY0408378.1"/>
    <property type="molecule type" value="Genomic_DNA"/>
</dbReference>
<comment type="function">
    <text evidence="6">Poorly processive, error-prone DNA polymerase involved in untargeted mutagenesis. Copies undamaged DNA at stalled replication forks, which arise in vivo from mismatched or misaligned primer ends. These misaligned primers can be extended by PolIV. Exhibits no 3'-5' exonuclease (proofreading) activity. May be involved in translesional synthesis, in conjunction with the beta clamp from PolIII.</text>
</comment>
<dbReference type="InterPro" id="IPR017961">
    <property type="entry name" value="DNA_pol_Y-fam_little_finger"/>
</dbReference>
<evidence type="ECO:0000256" key="6">
    <source>
        <dbReference type="HAMAP-Rule" id="MF_01113"/>
    </source>
</evidence>
<dbReference type="CDD" id="cd03586">
    <property type="entry name" value="PolY_Pol_IV_kappa"/>
    <property type="match status" value="1"/>
</dbReference>
<dbReference type="InterPro" id="IPR024728">
    <property type="entry name" value="PolY_HhH_motif"/>
</dbReference>
<feature type="active site" evidence="6">
    <location>
        <position position="113"/>
    </location>
</feature>
<keyword evidence="6" id="KW-0238">DNA-binding</keyword>
<dbReference type="InterPro" id="IPR022880">
    <property type="entry name" value="DNApol_IV"/>
</dbReference>
<gene>
    <name evidence="6" type="primary">dinB</name>
    <name evidence="8" type="ORF">RWD45_07150</name>
</gene>
<reference evidence="8 9" key="1">
    <citation type="submission" date="2023-10" db="EMBL/GenBank/DDBJ databases">
        <title>Virgibacillus soli CC-YMP-6 genome.</title>
        <authorList>
            <person name="Miliotis G."/>
            <person name="Sengupta P."/>
            <person name="Hameed A."/>
            <person name="Chuvochina M."/>
            <person name="Mcdonagh F."/>
            <person name="Simpson A.C."/>
            <person name="Singh N.K."/>
            <person name="Rekha P.D."/>
            <person name="Raman K."/>
            <person name="Hugenholtz P."/>
            <person name="Venkateswaran K."/>
        </authorList>
    </citation>
    <scope>NUCLEOTIDE SEQUENCE [LARGE SCALE GENOMIC DNA]</scope>
    <source>
        <strain evidence="8 9">CC-YMP-6</strain>
    </source>
</reference>
<dbReference type="PANTHER" id="PTHR11076:SF33">
    <property type="entry name" value="DNA POLYMERASE KAPPA"/>
    <property type="match status" value="1"/>
</dbReference>
<dbReference type="RefSeq" id="WP_320379118.1">
    <property type="nucleotide sequence ID" value="NZ_JAWDIQ010000001.1"/>
</dbReference>
<dbReference type="Gene3D" id="3.30.70.270">
    <property type="match status" value="1"/>
</dbReference>
<evidence type="ECO:0000256" key="5">
    <source>
        <dbReference type="ARBA" id="ARBA00022932"/>
    </source>
</evidence>
<protein>
    <recommendedName>
        <fullName evidence="6">DNA polymerase IV</fullName>
        <shortName evidence="6">Pol IV</shortName>
        <ecNumber evidence="6">2.7.7.7</ecNumber>
    </recommendedName>
</protein>
<keyword evidence="4 6" id="KW-0227">DNA damage</keyword>
<dbReference type="HAMAP" id="MF_01113">
    <property type="entry name" value="DNApol_IV"/>
    <property type="match status" value="1"/>
</dbReference>
<dbReference type="SUPFAM" id="SSF56672">
    <property type="entry name" value="DNA/RNA polymerases"/>
    <property type="match status" value="1"/>
</dbReference>
<dbReference type="Proteomes" id="UP001275315">
    <property type="component" value="Unassembled WGS sequence"/>
</dbReference>
<proteinExistence type="inferred from homology"/>
<keyword evidence="6" id="KW-0460">Magnesium</keyword>
<dbReference type="InterPro" id="IPR043502">
    <property type="entry name" value="DNA/RNA_pol_sf"/>
</dbReference>
<evidence type="ECO:0000256" key="1">
    <source>
        <dbReference type="ARBA" id="ARBA00010945"/>
    </source>
</evidence>
<dbReference type="SUPFAM" id="SSF100879">
    <property type="entry name" value="Lesion bypass DNA polymerase (Y-family), little finger domain"/>
    <property type="match status" value="1"/>
</dbReference>
<comment type="subunit">
    <text evidence="6">Monomer.</text>
</comment>